<dbReference type="EMBL" id="RRYP01016936">
    <property type="protein sequence ID" value="TNV74492.1"/>
    <property type="molecule type" value="Genomic_DNA"/>
</dbReference>
<gene>
    <name evidence="1" type="ORF">FGO68_gene1247</name>
</gene>
<evidence type="ECO:0000313" key="1">
    <source>
        <dbReference type="EMBL" id="TNV74492.1"/>
    </source>
</evidence>
<protein>
    <submittedName>
        <fullName evidence="1">Uncharacterized protein</fullName>
    </submittedName>
</protein>
<dbReference type="Proteomes" id="UP000785679">
    <property type="component" value="Unassembled WGS sequence"/>
</dbReference>
<comment type="caution">
    <text evidence="1">The sequence shown here is derived from an EMBL/GenBank/DDBJ whole genome shotgun (WGS) entry which is preliminary data.</text>
</comment>
<reference evidence="1" key="1">
    <citation type="submission" date="2019-06" db="EMBL/GenBank/DDBJ databases">
        <authorList>
            <person name="Zheng W."/>
        </authorList>
    </citation>
    <scope>NUCLEOTIDE SEQUENCE</scope>
    <source>
        <strain evidence="1">QDHG01</strain>
    </source>
</reference>
<accession>A0A8J8SXI5</accession>
<keyword evidence="2" id="KW-1185">Reference proteome</keyword>
<proteinExistence type="predicted"/>
<organism evidence="1 2">
    <name type="scientific">Halteria grandinella</name>
    <dbReference type="NCBI Taxonomy" id="5974"/>
    <lineage>
        <taxon>Eukaryota</taxon>
        <taxon>Sar</taxon>
        <taxon>Alveolata</taxon>
        <taxon>Ciliophora</taxon>
        <taxon>Intramacronucleata</taxon>
        <taxon>Spirotrichea</taxon>
        <taxon>Stichotrichia</taxon>
        <taxon>Sporadotrichida</taxon>
        <taxon>Halteriidae</taxon>
        <taxon>Halteria</taxon>
    </lineage>
</organism>
<evidence type="ECO:0000313" key="2">
    <source>
        <dbReference type="Proteomes" id="UP000785679"/>
    </source>
</evidence>
<dbReference type="AlphaFoldDB" id="A0A8J8SXI5"/>
<name>A0A8J8SXI5_HALGN</name>
<sequence>MMMANRGVEFMDPLLQQAYPVAGAATTTLHPQLDYGSLSQSVSAFPTKILNPQQNIMGTITNSSLYGQNKGHIFSNQAGFNLPQVQHVSTANGIQGGQSNLISGINFGQMSIPTLSGMPLAQNSLYSTSHQPQQTYSLPSGFNSQTMDQFQLQNLNYQSNIPRLSYSSSCQPNSRMQNLALQTAPSSASSLGGSVHLQNNLLQIGAANQIAMQRNPVNQTPQNNQPLDLFKLHQQAQFGNFAPSQPISRPQLNVPNPSGFHIYDKNPSQNGQISQNQRAHVFSASIVQDTGAYKQFGGRGEMAQQFFQNMQ</sequence>